<accession>A0A843W926</accession>
<name>A0A843W926_COLES</name>
<reference evidence="1" key="1">
    <citation type="submission" date="2017-07" db="EMBL/GenBank/DDBJ databases">
        <title>Taro Niue Genome Assembly and Annotation.</title>
        <authorList>
            <person name="Atibalentja N."/>
            <person name="Keating K."/>
            <person name="Fields C.J."/>
        </authorList>
    </citation>
    <scope>NUCLEOTIDE SEQUENCE</scope>
    <source>
        <strain evidence="1">Niue_2</strain>
        <tissue evidence="1">Leaf</tissue>
    </source>
</reference>
<sequence>MPPYSFPKQVKIVVASMTIHNFLIDQKMSDSMYMEFADENRFELERMGGSASNTSEEDINSNNMVDSSDMATIRDRIRDEIWRVKDMHWESLLFELHSFSFISMVANLQETDMHHGDVN</sequence>
<dbReference type="Proteomes" id="UP000652761">
    <property type="component" value="Unassembled WGS sequence"/>
</dbReference>
<comment type="caution">
    <text evidence="1">The sequence shown here is derived from an EMBL/GenBank/DDBJ whole genome shotgun (WGS) entry which is preliminary data.</text>
</comment>
<evidence type="ECO:0008006" key="3">
    <source>
        <dbReference type="Google" id="ProtNLM"/>
    </source>
</evidence>
<dbReference type="AlphaFoldDB" id="A0A843W926"/>
<dbReference type="EMBL" id="NMUH01003646">
    <property type="protein sequence ID" value="MQM06512.1"/>
    <property type="molecule type" value="Genomic_DNA"/>
</dbReference>
<evidence type="ECO:0000313" key="1">
    <source>
        <dbReference type="EMBL" id="MQM06512.1"/>
    </source>
</evidence>
<organism evidence="1 2">
    <name type="scientific">Colocasia esculenta</name>
    <name type="common">Wild taro</name>
    <name type="synonym">Arum esculentum</name>
    <dbReference type="NCBI Taxonomy" id="4460"/>
    <lineage>
        <taxon>Eukaryota</taxon>
        <taxon>Viridiplantae</taxon>
        <taxon>Streptophyta</taxon>
        <taxon>Embryophyta</taxon>
        <taxon>Tracheophyta</taxon>
        <taxon>Spermatophyta</taxon>
        <taxon>Magnoliopsida</taxon>
        <taxon>Liliopsida</taxon>
        <taxon>Araceae</taxon>
        <taxon>Aroideae</taxon>
        <taxon>Colocasieae</taxon>
        <taxon>Colocasia</taxon>
    </lineage>
</organism>
<gene>
    <name evidence="1" type="ORF">Taro_039336</name>
</gene>
<evidence type="ECO:0000313" key="2">
    <source>
        <dbReference type="Proteomes" id="UP000652761"/>
    </source>
</evidence>
<protein>
    <recommendedName>
        <fullName evidence="3">Nuclease HARBI1</fullName>
    </recommendedName>
</protein>
<proteinExistence type="predicted"/>
<keyword evidence="2" id="KW-1185">Reference proteome</keyword>